<reference evidence="1 2" key="1">
    <citation type="submission" date="2018-11" db="EMBL/GenBank/DDBJ databases">
        <authorList>
            <person name="Lopez-Roques C."/>
            <person name="Donnadieu C."/>
            <person name="Bouchez O."/>
            <person name="Klopp C."/>
            <person name="Cabau C."/>
            <person name="Zahm M."/>
        </authorList>
    </citation>
    <scope>NUCLEOTIDE SEQUENCE [LARGE SCALE GENOMIC DNA]</scope>
    <source>
        <strain evidence="1">RS831</strain>
        <tissue evidence="1">Whole body</tissue>
    </source>
</reference>
<dbReference type="AlphaFoldDB" id="A0A3S2PS05"/>
<sequence>MGSNNSGVNEFGRGVTLDGSLSIALRCRKATSAGNVISSSFLRPRILLVPSLSTPPRLEFVPSLSPPPCIRKPPRVEEHGCSGGENARWVDVSCCGCRNTYYRTAVMRQDRFDAPSLFFAELKNVKVGATLVINKDGLSWFSGRRSCGTKTRREAEPQWLMSSGETEEEQQSLVCVLHPNERNVNRKPWRPTDQRSSFLTRSAYFPLSDHDSQKKLQESVFAFPDPVFPESPKTQKGHILRAEDISIVIPNNLNVSNRHHSMNKNTVNGCIILCDDWELFHSIRNWGKFAGHYWTVDNMFMSTLKPSFIQKSLSPITEDAANGNLINLQSHLQICPNSNDPGESAGQDGKRKKSVSFDEDVTVYLFDQEIPTVELHSDSDPFRPCSWFHHMRTVEEDSGWEWEDDFQTLENTHHFQTAPRTVSLPSLEWTSPCRPKNRSLPHTCLVLTYIPESDLEL</sequence>
<proteinExistence type="predicted"/>
<evidence type="ECO:0000313" key="2">
    <source>
        <dbReference type="Proteomes" id="UP000283210"/>
    </source>
</evidence>
<reference evidence="1 2" key="2">
    <citation type="submission" date="2019-01" db="EMBL/GenBank/DDBJ databases">
        <title>A chromosome length genome reference of the Java medaka (oryzias javanicus).</title>
        <authorList>
            <person name="Herpin A."/>
            <person name="Takehana Y."/>
            <person name="Naruse K."/>
            <person name="Ansai S."/>
            <person name="Kawaguchi M."/>
        </authorList>
    </citation>
    <scope>NUCLEOTIDE SEQUENCE [LARGE SCALE GENOMIC DNA]</scope>
    <source>
        <strain evidence="1">RS831</strain>
        <tissue evidence="1">Whole body</tissue>
    </source>
</reference>
<dbReference type="OrthoDB" id="8892981at2759"/>
<accession>A0A3S2PS05</accession>
<organism evidence="1 2">
    <name type="scientific">Oryzias javanicus</name>
    <name type="common">Javanese ricefish</name>
    <name type="synonym">Aplocheilus javanicus</name>
    <dbReference type="NCBI Taxonomy" id="123683"/>
    <lineage>
        <taxon>Eukaryota</taxon>
        <taxon>Metazoa</taxon>
        <taxon>Chordata</taxon>
        <taxon>Craniata</taxon>
        <taxon>Vertebrata</taxon>
        <taxon>Euteleostomi</taxon>
        <taxon>Actinopterygii</taxon>
        <taxon>Neopterygii</taxon>
        <taxon>Teleostei</taxon>
        <taxon>Neoteleostei</taxon>
        <taxon>Acanthomorphata</taxon>
        <taxon>Ovalentaria</taxon>
        <taxon>Atherinomorphae</taxon>
        <taxon>Beloniformes</taxon>
        <taxon>Adrianichthyidae</taxon>
        <taxon>Oryziinae</taxon>
        <taxon>Oryzias</taxon>
    </lineage>
</organism>
<evidence type="ECO:0000313" key="1">
    <source>
        <dbReference type="EMBL" id="RVE59413.1"/>
    </source>
</evidence>
<gene>
    <name evidence="1" type="ORF">OJAV_G00188090</name>
</gene>
<dbReference type="EMBL" id="CM012455">
    <property type="protein sequence ID" value="RVE59413.1"/>
    <property type="molecule type" value="Genomic_DNA"/>
</dbReference>
<protein>
    <submittedName>
        <fullName evidence="1">Uncharacterized protein</fullName>
    </submittedName>
</protein>
<dbReference type="Proteomes" id="UP000283210">
    <property type="component" value="Chromosome 19"/>
</dbReference>
<keyword evidence="2" id="KW-1185">Reference proteome</keyword>
<name>A0A3S2PS05_ORYJA</name>